<organism evidence="4 5">
    <name type="scientific">Qipengyuania citrea</name>
    <dbReference type="NCBI Taxonomy" id="225971"/>
    <lineage>
        <taxon>Bacteria</taxon>
        <taxon>Pseudomonadati</taxon>
        <taxon>Pseudomonadota</taxon>
        <taxon>Alphaproteobacteria</taxon>
        <taxon>Sphingomonadales</taxon>
        <taxon>Erythrobacteraceae</taxon>
        <taxon>Qipengyuania</taxon>
    </lineage>
</organism>
<dbReference type="AlphaFoldDB" id="A0A6I4U988"/>
<dbReference type="EMBL" id="WTYG01000001">
    <property type="protein sequence ID" value="MXP34297.1"/>
    <property type="molecule type" value="Genomic_DNA"/>
</dbReference>
<feature type="domain" description="Helix-turn-helix" evidence="2">
    <location>
        <begin position="166"/>
        <end position="210"/>
    </location>
</feature>
<dbReference type="Proteomes" id="UP001238601">
    <property type="component" value="Unassembled WGS sequence"/>
</dbReference>
<evidence type="ECO:0000259" key="2">
    <source>
        <dbReference type="Pfam" id="PF12728"/>
    </source>
</evidence>
<evidence type="ECO:0000313" key="5">
    <source>
        <dbReference type="Proteomes" id="UP000439914"/>
    </source>
</evidence>
<sequence>MSVHQPIPPTKAIELVELRNLDGADCLLADFAAAGLIKTYALKREVRPVGGPTEMVRDAQIPPEDWERIIACKKVSVALKGGTVRLEGSTLHGGTPSVRITGISFSETSLVKVLDRYCVTTPTNFAKRTPTPNSDTTLNEPFSPSKSCKPTNEDVQPIKPGALTVSVAQAMQATGLGRTTIDKLMRNGTLHRTKAGRRTLITVESIERYVGVKVRQ</sequence>
<proteinExistence type="predicted"/>
<feature type="region of interest" description="Disordered" evidence="1">
    <location>
        <begin position="128"/>
        <end position="155"/>
    </location>
</feature>
<protein>
    <recommendedName>
        <fullName evidence="2">Helix-turn-helix domain-containing protein</fullName>
    </recommendedName>
</protein>
<dbReference type="Pfam" id="PF12728">
    <property type="entry name" value="HTH_17"/>
    <property type="match status" value="1"/>
</dbReference>
<evidence type="ECO:0000313" key="6">
    <source>
        <dbReference type="Proteomes" id="UP001238601"/>
    </source>
</evidence>
<evidence type="ECO:0000313" key="3">
    <source>
        <dbReference type="EMBL" id="MDQ0565929.1"/>
    </source>
</evidence>
<evidence type="ECO:0000313" key="4">
    <source>
        <dbReference type="EMBL" id="MXP34297.1"/>
    </source>
</evidence>
<comment type="caution">
    <text evidence="4">The sequence shown here is derived from an EMBL/GenBank/DDBJ whole genome shotgun (WGS) entry which is preliminary data.</text>
</comment>
<dbReference type="InterPro" id="IPR041657">
    <property type="entry name" value="HTH_17"/>
</dbReference>
<keyword evidence="6" id="KW-1185">Reference proteome</keyword>
<accession>A0A6I4U988</accession>
<gene>
    <name evidence="4" type="ORF">GRI55_00760</name>
    <name evidence="3" type="ORF">QOZ97_001462</name>
</gene>
<dbReference type="RefSeq" id="WP_202392385.1">
    <property type="nucleotide sequence ID" value="NZ_JAUSWK010000002.1"/>
</dbReference>
<name>A0A6I4U988_9SPHN</name>
<dbReference type="Proteomes" id="UP000439914">
    <property type="component" value="Unassembled WGS sequence"/>
</dbReference>
<dbReference type="EMBL" id="JAUSWK010000002">
    <property type="protein sequence ID" value="MDQ0565929.1"/>
    <property type="molecule type" value="Genomic_DNA"/>
</dbReference>
<dbReference type="GeneID" id="93686290"/>
<reference evidence="4 5" key="1">
    <citation type="submission" date="2019-12" db="EMBL/GenBank/DDBJ databases">
        <title>Genomic-based taxomic classification of the family Erythrobacteraceae.</title>
        <authorList>
            <person name="Xu L."/>
        </authorList>
    </citation>
    <scope>NUCLEOTIDE SEQUENCE [LARGE SCALE GENOMIC DNA]</scope>
    <source>
        <strain evidence="4 5">CGMCC 1.8703</strain>
    </source>
</reference>
<feature type="compositionally biased region" description="Polar residues" evidence="1">
    <location>
        <begin position="128"/>
        <end position="154"/>
    </location>
</feature>
<reference evidence="3 6" key="2">
    <citation type="submission" date="2023-07" db="EMBL/GenBank/DDBJ databases">
        <title>Genomic Encyclopedia of Type Strains, Phase IV (KMG-IV): sequencing the most valuable type-strain genomes for metagenomic binning, comparative biology and taxonomic classification.</title>
        <authorList>
            <person name="Goeker M."/>
        </authorList>
    </citation>
    <scope>NUCLEOTIDE SEQUENCE [LARGE SCALE GENOMIC DNA]</scope>
    <source>
        <strain evidence="3 6">DSM 14432</strain>
    </source>
</reference>
<evidence type="ECO:0000256" key="1">
    <source>
        <dbReference type="SAM" id="MobiDB-lite"/>
    </source>
</evidence>